<dbReference type="Pfam" id="PF03530">
    <property type="entry name" value="SK_channel"/>
    <property type="match status" value="1"/>
</dbReference>
<organism evidence="11 12">
    <name type="scientific">Romanomermis culicivorax</name>
    <name type="common">Nematode worm</name>
    <dbReference type="NCBI Taxonomy" id="13658"/>
    <lineage>
        <taxon>Eukaryota</taxon>
        <taxon>Metazoa</taxon>
        <taxon>Ecdysozoa</taxon>
        <taxon>Nematoda</taxon>
        <taxon>Enoplea</taxon>
        <taxon>Dorylaimia</taxon>
        <taxon>Mermithida</taxon>
        <taxon>Mermithoidea</taxon>
        <taxon>Mermithidae</taxon>
        <taxon>Romanomermis</taxon>
    </lineage>
</organism>
<name>A0A915L9X9_ROMCU</name>
<proteinExistence type="predicted"/>
<dbReference type="GO" id="GO:0016020">
    <property type="term" value="C:membrane"/>
    <property type="evidence" value="ECO:0007669"/>
    <property type="project" value="UniProtKB-SubCell"/>
</dbReference>
<comment type="subcellular location">
    <subcellularLocation>
        <location evidence="1">Membrane</location>
        <topology evidence="1">Multi-pass membrane protein</topology>
    </subcellularLocation>
</comment>
<feature type="compositionally biased region" description="Polar residues" evidence="8">
    <location>
        <begin position="117"/>
        <end position="128"/>
    </location>
</feature>
<feature type="transmembrane region" description="Helical" evidence="9">
    <location>
        <begin position="714"/>
        <end position="733"/>
    </location>
</feature>
<dbReference type="Pfam" id="PF07885">
    <property type="entry name" value="Ion_trans_2"/>
    <property type="match status" value="1"/>
</dbReference>
<evidence type="ECO:0000256" key="3">
    <source>
        <dbReference type="ARBA" id="ARBA00022692"/>
    </source>
</evidence>
<feature type="transmembrane region" description="Helical" evidence="9">
    <location>
        <begin position="652"/>
        <end position="671"/>
    </location>
</feature>
<keyword evidence="2" id="KW-0813">Transport</keyword>
<dbReference type="InterPro" id="IPR004178">
    <property type="entry name" value="CaM-bd_dom"/>
</dbReference>
<dbReference type="InterPro" id="IPR036122">
    <property type="entry name" value="CaM-bd_dom_sf"/>
</dbReference>
<evidence type="ECO:0000256" key="7">
    <source>
        <dbReference type="ARBA" id="ARBA00023303"/>
    </source>
</evidence>
<feature type="transmembrane region" description="Helical" evidence="9">
    <location>
        <begin position="745"/>
        <end position="762"/>
    </location>
</feature>
<feature type="region of interest" description="Disordered" evidence="8">
    <location>
        <begin position="1"/>
        <end position="30"/>
    </location>
</feature>
<evidence type="ECO:0000313" key="12">
    <source>
        <dbReference type="WBParaSite" id="nRc.2.0.1.t47930-RA"/>
    </source>
</evidence>
<protein>
    <submittedName>
        <fullName evidence="12">Calmodulin-binding domain-containing protein</fullName>
    </submittedName>
</protein>
<evidence type="ECO:0000259" key="10">
    <source>
        <dbReference type="SMART" id="SM01053"/>
    </source>
</evidence>
<evidence type="ECO:0000256" key="8">
    <source>
        <dbReference type="SAM" id="MobiDB-lite"/>
    </source>
</evidence>
<keyword evidence="6 9" id="KW-0472">Membrane</keyword>
<dbReference type="SUPFAM" id="SSF81324">
    <property type="entry name" value="Voltage-gated potassium channels"/>
    <property type="match status" value="1"/>
</dbReference>
<dbReference type="SUPFAM" id="SSF81327">
    <property type="entry name" value="Small-conductance potassium channel"/>
    <property type="match status" value="1"/>
</dbReference>
<feature type="transmembrane region" description="Helical" evidence="9">
    <location>
        <begin position="615"/>
        <end position="640"/>
    </location>
</feature>
<evidence type="ECO:0000256" key="4">
    <source>
        <dbReference type="ARBA" id="ARBA00022989"/>
    </source>
</evidence>
<dbReference type="InterPro" id="IPR015449">
    <property type="entry name" value="K_chnl_Ca-activ_SK"/>
</dbReference>
<dbReference type="GO" id="GO:0005516">
    <property type="term" value="F:calmodulin binding"/>
    <property type="evidence" value="ECO:0007669"/>
    <property type="project" value="InterPro"/>
</dbReference>
<sequence>MSSNKQIVSNLDNQQKNLSSTASCGQRQGDGTKKLISIDGATVHLPFATAKHLKKYALSPNNNNGNIGTHCIAASASDSGSVVIRHKAKKLSSVDENEQLMEEDWFISTTEGASSRPWSMARSNSLGTKSPMETADTASKSITVKDDDANDTVAFRSSNKKCRRGNSVRFSDHLEDNDGDTAADAGSSFDYANDDKNWRFVESLDRKKTSLPAAIASPLTAMNVDGDAEEVTIFSSRRQRSLLQRHKFSMPAYGTTSSTAAVNRSVDDSYRSGGCGRMSPRLFLYQSRRRPTTSSNTLYSLSTEYLRAAGYQTPPFCKLLSIKRKKGTVSSGVCSFDVEQQRSSTGRGSMMADVSEQNSARRLLSLDDKKEYSSDPPILGASSLPSHFFKNSKNNSSQLTCQDNYQPPRKKSLIDRRKFSNFFFQNRCVSESGPATPANIQTEKAFIEKFAAPENFPEIAGCGDKRKKIEFSVLKKKSNCDLEENVDERRHKSAPQSKNLRSRYSYGRVYVQDSLTQKMLFKKRRNLFDKRLTICKFSLLFAALGLLLAVLETEMTSSGATSKKDFGSYLIRSTIMLTTLILDGLILAYHWIEIKISMIDITAHDWRVVITSRDIAHLVIEIIICSVCPIPINITVSWVILSPHHRRTRLTVVPFDSVLSILMFLRCYLIGRFMALNSVQFKDAATRSIARLNRVTVNFAFVMKSLMSRHPIRVLSGFTVMFWICMSWILAQCERFTNIPADNDYLNCVWFVVITFMSIGYGDVVPATYCGRTVAITTGIVGAGVSSALIAVMSMKLELSRAEKHVNNFMTDTKLNRQRKEAAASILQHTWFIHKWKMATNYAEETKLRYHQRKLIGAISEFRRIKWEQRRLTEQGNALIDVAKLQSDMSNTLWEMHQSQLALTFQINRLSHRFRLLGELVSSSSVFNKADPLSTQPSTPAAMRGPPVPADDPLATLNTILVCSETDAQVVHDEMADVFMRNLVNEPAQNVIKNTLSPKVSIEQ</sequence>
<evidence type="ECO:0000256" key="6">
    <source>
        <dbReference type="ARBA" id="ARBA00023136"/>
    </source>
</evidence>
<dbReference type="AlphaFoldDB" id="A0A915L9X9"/>
<feature type="region of interest" description="Disordered" evidence="8">
    <location>
        <begin position="117"/>
        <end position="143"/>
    </location>
</feature>
<keyword evidence="3 9" id="KW-0812">Transmembrane</keyword>
<evidence type="ECO:0000256" key="9">
    <source>
        <dbReference type="SAM" id="Phobius"/>
    </source>
</evidence>
<feature type="domain" description="Calmodulin-binding" evidence="10">
    <location>
        <begin position="812"/>
        <end position="888"/>
    </location>
</feature>
<dbReference type="SMART" id="SM01053">
    <property type="entry name" value="CaMBD"/>
    <property type="match status" value="1"/>
</dbReference>
<keyword evidence="4 9" id="KW-1133">Transmembrane helix</keyword>
<keyword evidence="11" id="KW-1185">Reference proteome</keyword>
<feature type="transmembrane region" description="Helical" evidence="9">
    <location>
        <begin position="532"/>
        <end position="551"/>
    </location>
</feature>
<dbReference type="Proteomes" id="UP000887565">
    <property type="component" value="Unplaced"/>
</dbReference>
<feature type="transmembrane region" description="Helical" evidence="9">
    <location>
        <begin position="571"/>
        <end position="594"/>
    </location>
</feature>
<feature type="transmembrane region" description="Helical" evidence="9">
    <location>
        <begin position="774"/>
        <end position="795"/>
    </location>
</feature>
<dbReference type="WBParaSite" id="nRc.2.0.1.t47930-RA">
    <property type="protein sequence ID" value="nRc.2.0.1.t47930-RA"/>
    <property type="gene ID" value="nRc.2.0.1.g47930"/>
</dbReference>
<reference evidence="12" key="1">
    <citation type="submission" date="2022-11" db="UniProtKB">
        <authorList>
            <consortium name="WormBaseParasite"/>
        </authorList>
    </citation>
    <scope>IDENTIFICATION</scope>
</reference>
<accession>A0A915L9X9</accession>
<dbReference type="InterPro" id="IPR013099">
    <property type="entry name" value="K_chnl_dom"/>
</dbReference>
<feature type="compositionally biased region" description="Polar residues" evidence="8">
    <location>
        <begin position="1"/>
        <end position="26"/>
    </location>
</feature>
<evidence type="ECO:0000256" key="2">
    <source>
        <dbReference type="ARBA" id="ARBA00022448"/>
    </source>
</evidence>
<evidence type="ECO:0000313" key="11">
    <source>
        <dbReference type="Proteomes" id="UP000887565"/>
    </source>
</evidence>
<keyword evidence="5" id="KW-0406">Ion transport</keyword>
<keyword evidence="7" id="KW-0407">Ion channel</keyword>
<evidence type="ECO:0000256" key="5">
    <source>
        <dbReference type="ARBA" id="ARBA00023065"/>
    </source>
</evidence>
<dbReference type="Pfam" id="PF02888">
    <property type="entry name" value="CaMBD"/>
    <property type="match status" value="1"/>
</dbReference>
<dbReference type="Gene3D" id="1.10.287.70">
    <property type="match status" value="2"/>
</dbReference>
<dbReference type="GO" id="GO:0016286">
    <property type="term" value="F:small conductance calcium-activated potassium channel activity"/>
    <property type="evidence" value="ECO:0007669"/>
    <property type="project" value="InterPro"/>
</dbReference>
<dbReference type="PANTHER" id="PTHR10153">
    <property type="entry name" value="SMALL CONDUCTANCE CALCIUM-ACTIVATED POTASSIUM CHANNEL"/>
    <property type="match status" value="1"/>
</dbReference>
<evidence type="ECO:0000256" key="1">
    <source>
        <dbReference type="ARBA" id="ARBA00004141"/>
    </source>
</evidence>